<comment type="similarity">
    <text evidence="2">Belongs to the GTP-binding SRP family.</text>
</comment>
<feature type="domain" description="SRP54-type proteins GTP-binding" evidence="12">
    <location>
        <begin position="119"/>
        <end position="320"/>
    </location>
</feature>
<feature type="domain" description="AAA+ ATPase" evidence="11">
    <location>
        <begin position="118"/>
        <end position="254"/>
    </location>
</feature>
<evidence type="ECO:0000256" key="4">
    <source>
        <dbReference type="ARBA" id="ARBA00022490"/>
    </source>
</evidence>
<evidence type="ECO:0000259" key="12">
    <source>
        <dbReference type="SMART" id="SM00962"/>
    </source>
</evidence>
<comment type="subcellular location">
    <subcellularLocation>
        <location evidence="1">Cell membrane</location>
        <topology evidence="1">Peripheral membrane protein</topology>
        <orientation evidence="1">Cytoplasmic side</orientation>
    </subcellularLocation>
</comment>
<sequence length="333" mass="37812">MNFLMNFFKQKRKKTSFLGVQKVKNNFAKWATNIKNKKFIDVSWLDELEILLIKADVGIQTTNALISRIKMTMKKNKIDQSTELLILIKQEILSFYHANDICENINAKKEMSHTIQQTPKIYLFVGVNGVGKTTTIAKLAAQLQKKGKKVLLVAGDTFRAGAIEQLKVWGTQIQSEVFFNYNTTNPSSLIFNALKYAKNKSFDFILCDTSGRLQNKVNLMQELEKIKRVITKQDPQAPHETFLILDAMIGQNGLNQIELFQQRITITGVIFTKIDGAAQGGLILSVKYLYNLATKYLGIGENPEDLIAFDIKNYVNNLFDDSGKYNAENFTNE</sequence>
<dbReference type="NCBIfam" id="TIGR00064">
    <property type="entry name" value="ftsY"/>
    <property type="match status" value="1"/>
</dbReference>
<dbReference type="Pfam" id="PF00448">
    <property type="entry name" value="SRP54"/>
    <property type="match status" value="1"/>
</dbReference>
<evidence type="ECO:0000256" key="2">
    <source>
        <dbReference type="ARBA" id="ARBA00008531"/>
    </source>
</evidence>
<evidence type="ECO:0000256" key="9">
    <source>
        <dbReference type="ARBA" id="ARBA00023170"/>
    </source>
</evidence>
<dbReference type="InterPro" id="IPR013822">
    <property type="entry name" value="Signal_recog_particl_SRP54_hlx"/>
</dbReference>
<comment type="catalytic activity">
    <reaction evidence="10">
        <text>GTP + H2O = GDP + phosphate + H(+)</text>
        <dbReference type="Rhea" id="RHEA:19669"/>
        <dbReference type="ChEBI" id="CHEBI:15377"/>
        <dbReference type="ChEBI" id="CHEBI:15378"/>
        <dbReference type="ChEBI" id="CHEBI:37565"/>
        <dbReference type="ChEBI" id="CHEBI:43474"/>
        <dbReference type="ChEBI" id="CHEBI:58189"/>
        <dbReference type="EC" id="3.6.5.4"/>
    </reaction>
</comment>
<dbReference type="SMART" id="SM00382">
    <property type="entry name" value="AAA"/>
    <property type="match status" value="1"/>
</dbReference>
<dbReference type="Proteomes" id="UP001172036">
    <property type="component" value="Unassembled WGS sequence"/>
</dbReference>
<organism evidence="14 15">
    <name type="scientific">Candidatus Phytoplasma melaleucae</name>
    <dbReference type="NCBI Taxonomy" id="2982630"/>
    <lineage>
        <taxon>Bacteria</taxon>
        <taxon>Bacillati</taxon>
        <taxon>Mycoplasmatota</taxon>
        <taxon>Mollicutes</taxon>
        <taxon>Acholeplasmatales</taxon>
        <taxon>Acholeplasmataceae</taxon>
        <taxon>Candidatus Phytoplasma</taxon>
    </lineage>
</organism>
<gene>
    <name evidence="14" type="primary">ftsY</name>
    <name evidence="14" type="ORF">OC680_00040</name>
</gene>
<dbReference type="EMBL" id="JAOSID010000001">
    <property type="protein sequence ID" value="MDO8167875.1"/>
    <property type="molecule type" value="Genomic_DNA"/>
</dbReference>
<evidence type="ECO:0000259" key="11">
    <source>
        <dbReference type="SMART" id="SM00382"/>
    </source>
</evidence>
<dbReference type="Pfam" id="PF02881">
    <property type="entry name" value="SRP54_N"/>
    <property type="match status" value="1"/>
</dbReference>
<keyword evidence="6" id="KW-0378">Hydrolase</keyword>
<keyword evidence="4" id="KW-0963">Cytoplasm</keyword>
<dbReference type="PANTHER" id="PTHR43134">
    <property type="entry name" value="SIGNAL RECOGNITION PARTICLE RECEPTOR SUBUNIT ALPHA"/>
    <property type="match status" value="1"/>
</dbReference>
<proteinExistence type="inferred from homology"/>
<evidence type="ECO:0000256" key="5">
    <source>
        <dbReference type="ARBA" id="ARBA00022741"/>
    </source>
</evidence>
<dbReference type="Gene3D" id="1.20.120.140">
    <property type="entry name" value="Signal recognition particle SRP54, nucleotide-binding domain"/>
    <property type="match status" value="1"/>
</dbReference>
<protein>
    <submittedName>
        <fullName evidence="14">Signal recognition particle-docking protein FtsY</fullName>
    </submittedName>
</protein>
<evidence type="ECO:0000313" key="14">
    <source>
        <dbReference type="EMBL" id="MDO8167875.1"/>
    </source>
</evidence>
<dbReference type="SUPFAM" id="SSF52540">
    <property type="entry name" value="P-loop containing nucleoside triphosphate hydrolases"/>
    <property type="match status" value="1"/>
</dbReference>
<evidence type="ECO:0000256" key="6">
    <source>
        <dbReference type="ARBA" id="ARBA00022801"/>
    </source>
</evidence>
<keyword evidence="3" id="KW-1003">Cell membrane</keyword>
<dbReference type="InterPro" id="IPR004390">
    <property type="entry name" value="SR_rcpt_FtsY"/>
</dbReference>
<evidence type="ECO:0000256" key="7">
    <source>
        <dbReference type="ARBA" id="ARBA00023134"/>
    </source>
</evidence>
<keyword evidence="8" id="KW-0472">Membrane</keyword>
<reference evidence="14 15" key="1">
    <citation type="journal article" date="2023" name="Int. J. Syst. Evol. Microbiol.">
        <title>The observation of taxonomic boundaries for the 16SrII and 16SrXXV phytoplasmas using genome-based delimitation.</title>
        <authorList>
            <person name="Rodrigues Jardim B."/>
            <person name="Tran-Nguyen L.T.T."/>
            <person name="Gambley C."/>
            <person name="Al-Sadi A.M."/>
            <person name="Al-Subhi A.M."/>
            <person name="Foissac X."/>
            <person name="Salar P."/>
            <person name="Cai H."/>
            <person name="Yang J.Y."/>
            <person name="Davis R."/>
            <person name="Jones L."/>
            <person name="Rodoni B."/>
            <person name="Constable F.E."/>
        </authorList>
    </citation>
    <scope>NUCLEOTIDE SEQUENCE [LARGE SCALE GENOMIC DNA]</scope>
    <source>
        <strain evidence="14">BAWM-155c</strain>
    </source>
</reference>
<dbReference type="SUPFAM" id="SSF47364">
    <property type="entry name" value="Domain of the SRP/SRP receptor G-proteins"/>
    <property type="match status" value="1"/>
</dbReference>
<evidence type="ECO:0000313" key="15">
    <source>
        <dbReference type="Proteomes" id="UP001172036"/>
    </source>
</evidence>
<dbReference type="SMART" id="SM00963">
    <property type="entry name" value="SRP54_N"/>
    <property type="match status" value="1"/>
</dbReference>
<dbReference type="SMART" id="SM00962">
    <property type="entry name" value="SRP54"/>
    <property type="match status" value="1"/>
</dbReference>
<keyword evidence="7" id="KW-0342">GTP-binding</keyword>
<keyword evidence="9" id="KW-0675">Receptor</keyword>
<evidence type="ECO:0000256" key="3">
    <source>
        <dbReference type="ARBA" id="ARBA00022475"/>
    </source>
</evidence>
<accession>A0ABT9DFD6</accession>
<keyword evidence="5" id="KW-0547">Nucleotide-binding</keyword>
<dbReference type="InterPro" id="IPR027417">
    <property type="entry name" value="P-loop_NTPase"/>
</dbReference>
<dbReference type="Gene3D" id="3.40.50.300">
    <property type="entry name" value="P-loop containing nucleotide triphosphate hydrolases"/>
    <property type="match status" value="1"/>
</dbReference>
<dbReference type="InterPro" id="IPR036225">
    <property type="entry name" value="SRP/SRP_N"/>
</dbReference>
<evidence type="ECO:0000256" key="1">
    <source>
        <dbReference type="ARBA" id="ARBA00004413"/>
    </source>
</evidence>
<comment type="caution">
    <text evidence="14">The sequence shown here is derived from an EMBL/GenBank/DDBJ whole genome shotgun (WGS) entry which is preliminary data.</text>
</comment>
<dbReference type="InterPro" id="IPR000897">
    <property type="entry name" value="SRP54_GTPase_dom"/>
</dbReference>
<dbReference type="InterPro" id="IPR042101">
    <property type="entry name" value="SRP54_N_sf"/>
</dbReference>
<evidence type="ECO:0000256" key="10">
    <source>
        <dbReference type="ARBA" id="ARBA00048027"/>
    </source>
</evidence>
<evidence type="ECO:0000259" key="13">
    <source>
        <dbReference type="SMART" id="SM00963"/>
    </source>
</evidence>
<feature type="domain" description="Signal recognition particle SRP54 helical bundle" evidence="13">
    <location>
        <begin position="16"/>
        <end position="96"/>
    </location>
</feature>
<evidence type="ECO:0000256" key="8">
    <source>
        <dbReference type="ARBA" id="ARBA00023136"/>
    </source>
</evidence>
<keyword evidence="15" id="KW-1185">Reference proteome</keyword>
<dbReference type="PANTHER" id="PTHR43134:SF1">
    <property type="entry name" value="SIGNAL RECOGNITION PARTICLE RECEPTOR SUBUNIT ALPHA"/>
    <property type="match status" value="1"/>
</dbReference>
<dbReference type="InterPro" id="IPR003593">
    <property type="entry name" value="AAA+_ATPase"/>
</dbReference>
<name>A0ABT9DFD6_9MOLU</name>